<reference evidence="12" key="1">
    <citation type="submission" date="2025-08" db="UniProtKB">
        <authorList>
            <consortium name="Ensembl"/>
        </authorList>
    </citation>
    <scope>IDENTIFICATION</scope>
</reference>
<dbReference type="Proteomes" id="UP000694700">
    <property type="component" value="Unplaced"/>
</dbReference>
<dbReference type="Pfam" id="PF07686">
    <property type="entry name" value="V-set"/>
    <property type="match status" value="1"/>
</dbReference>
<dbReference type="Gene3D" id="3.40.50.300">
    <property type="entry name" value="P-loop containing nucleotide triphosphate hydrolases"/>
    <property type="match status" value="1"/>
</dbReference>
<dbReference type="InterPro" id="IPR007110">
    <property type="entry name" value="Ig-like_dom"/>
</dbReference>
<keyword evidence="2" id="KW-1003">Cell membrane</keyword>
<evidence type="ECO:0000256" key="10">
    <source>
        <dbReference type="ARBA" id="ARBA00023319"/>
    </source>
</evidence>
<dbReference type="GO" id="GO:0031295">
    <property type="term" value="P:T cell costimulation"/>
    <property type="evidence" value="ECO:0007669"/>
    <property type="project" value="TreeGrafter"/>
</dbReference>
<dbReference type="SMART" id="SM00406">
    <property type="entry name" value="IGv"/>
    <property type="match status" value="1"/>
</dbReference>
<evidence type="ECO:0000256" key="5">
    <source>
        <dbReference type="ARBA" id="ARBA00022989"/>
    </source>
</evidence>
<accession>A0A8C1ZGM3</accession>
<dbReference type="SUPFAM" id="SSF48726">
    <property type="entry name" value="Immunoglobulin"/>
    <property type="match status" value="2"/>
</dbReference>
<dbReference type="GO" id="GO:0009897">
    <property type="term" value="C:external side of plasma membrane"/>
    <property type="evidence" value="ECO:0007669"/>
    <property type="project" value="TreeGrafter"/>
</dbReference>
<dbReference type="AlphaFoldDB" id="A0A8C1ZGM3"/>
<dbReference type="InterPro" id="IPR051713">
    <property type="entry name" value="T-cell_Activation_Regulation"/>
</dbReference>
<dbReference type="GO" id="GO:0071222">
    <property type="term" value="P:cellular response to lipopolysaccharide"/>
    <property type="evidence" value="ECO:0007669"/>
    <property type="project" value="TreeGrafter"/>
</dbReference>
<dbReference type="InterPro" id="IPR013783">
    <property type="entry name" value="Ig-like_fold"/>
</dbReference>
<keyword evidence="9" id="KW-0325">Glycoprotein</keyword>
<evidence type="ECO:0000256" key="1">
    <source>
        <dbReference type="ARBA" id="ARBA00004251"/>
    </source>
</evidence>
<dbReference type="GO" id="GO:0007166">
    <property type="term" value="P:cell surface receptor signaling pathway"/>
    <property type="evidence" value="ECO:0007669"/>
    <property type="project" value="TreeGrafter"/>
</dbReference>
<evidence type="ECO:0000256" key="2">
    <source>
        <dbReference type="ARBA" id="ARBA00022475"/>
    </source>
</evidence>
<evidence type="ECO:0000256" key="7">
    <source>
        <dbReference type="ARBA" id="ARBA00023157"/>
    </source>
</evidence>
<organism evidence="12 13">
    <name type="scientific">Cyprinus carpio</name>
    <name type="common">Common carp</name>
    <dbReference type="NCBI Taxonomy" id="7962"/>
    <lineage>
        <taxon>Eukaryota</taxon>
        <taxon>Metazoa</taxon>
        <taxon>Chordata</taxon>
        <taxon>Craniata</taxon>
        <taxon>Vertebrata</taxon>
        <taxon>Euteleostomi</taxon>
        <taxon>Actinopterygii</taxon>
        <taxon>Neopterygii</taxon>
        <taxon>Teleostei</taxon>
        <taxon>Ostariophysi</taxon>
        <taxon>Cypriniformes</taxon>
        <taxon>Cyprinidae</taxon>
        <taxon>Cyprininae</taxon>
        <taxon>Cyprinus</taxon>
    </lineage>
</organism>
<evidence type="ECO:0000256" key="3">
    <source>
        <dbReference type="ARBA" id="ARBA00022692"/>
    </source>
</evidence>
<proteinExistence type="predicted"/>
<dbReference type="PANTHER" id="PTHR25466">
    <property type="entry name" value="T-LYMPHOCYTE ACTIVATION ANTIGEN"/>
    <property type="match status" value="1"/>
</dbReference>
<dbReference type="Pfam" id="PF05729">
    <property type="entry name" value="NACHT"/>
    <property type="match status" value="1"/>
</dbReference>
<dbReference type="InterPro" id="IPR003599">
    <property type="entry name" value="Ig_sub"/>
</dbReference>
<evidence type="ECO:0000256" key="4">
    <source>
        <dbReference type="ARBA" id="ARBA00022729"/>
    </source>
</evidence>
<keyword evidence="5" id="KW-1133">Transmembrane helix</keyword>
<dbReference type="InterPro" id="IPR027417">
    <property type="entry name" value="P-loop_NTPase"/>
</dbReference>
<feature type="domain" description="Ig-like" evidence="11">
    <location>
        <begin position="118"/>
        <end position="208"/>
    </location>
</feature>
<dbReference type="GO" id="GO:0006955">
    <property type="term" value="P:immune response"/>
    <property type="evidence" value="ECO:0007669"/>
    <property type="project" value="TreeGrafter"/>
</dbReference>
<dbReference type="Ensembl" id="ENSCCRT00015079902.1">
    <property type="protein sequence ID" value="ENSCCRP00015077366.1"/>
    <property type="gene ID" value="ENSCCRG00015031340.1"/>
</dbReference>
<keyword evidence="8" id="KW-0675">Receptor</keyword>
<feature type="domain" description="Ig-like" evidence="11">
    <location>
        <begin position="1"/>
        <end position="114"/>
    </location>
</feature>
<dbReference type="InterPro" id="IPR036179">
    <property type="entry name" value="Ig-like_dom_sf"/>
</dbReference>
<dbReference type="Gene3D" id="2.60.40.10">
    <property type="entry name" value="Immunoglobulins"/>
    <property type="match status" value="2"/>
</dbReference>
<dbReference type="InterPro" id="IPR013106">
    <property type="entry name" value="Ig_V-set"/>
</dbReference>
<keyword evidence="4" id="KW-0732">Signal</keyword>
<dbReference type="SUPFAM" id="SSF52540">
    <property type="entry name" value="P-loop containing nucleoside triphosphate hydrolases"/>
    <property type="match status" value="1"/>
</dbReference>
<evidence type="ECO:0000256" key="8">
    <source>
        <dbReference type="ARBA" id="ARBA00023170"/>
    </source>
</evidence>
<evidence type="ECO:0000313" key="12">
    <source>
        <dbReference type="Ensembl" id="ENSCCRP00015077366.1"/>
    </source>
</evidence>
<dbReference type="SMART" id="SM00409">
    <property type="entry name" value="IG"/>
    <property type="match status" value="2"/>
</dbReference>
<keyword evidence="6" id="KW-0472">Membrane</keyword>
<protein>
    <submittedName>
        <fullName evidence="12">Si:ch211-241b2.5</fullName>
    </submittedName>
</protein>
<keyword evidence="10" id="KW-0393">Immunoglobulin domain</keyword>
<dbReference type="PROSITE" id="PS50835">
    <property type="entry name" value="IG_LIKE"/>
    <property type="match status" value="2"/>
</dbReference>
<dbReference type="PANTHER" id="PTHR25466:SF3">
    <property type="entry name" value="PROGRAMMED CELL DEATH 1 LIGAND 1"/>
    <property type="match status" value="1"/>
</dbReference>
<name>A0A8C1ZGM3_CYPCA</name>
<keyword evidence="3" id="KW-0812">Transmembrane</keyword>
<evidence type="ECO:0000259" key="11">
    <source>
        <dbReference type="PROSITE" id="PS50835"/>
    </source>
</evidence>
<dbReference type="InterPro" id="IPR007111">
    <property type="entry name" value="NACHT_NTPase"/>
</dbReference>
<comment type="subcellular location">
    <subcellularLocation>
        <location evidence="1">Cell membrane</location>
        <topology evidence="1">Single-pass type I membrane protein</topology>
    </subcellularLocation>
</comment>
<sequence length="412" mass="46519">FTVSLQESNYEAKLHEDVRLECLFSSVESPSNLTVIWSRVEPKQAVEVYRLERGKENHLYTSAMFIQRAQLIHEQLKKNRAVLHLKKLQIKDSGTYRCIVKVKDDGDYKQVTLSVTAPYAPIKKAIMKTGQDEVELSCESQGFPSAQVIWSGGQQHTNLTEMSNSTTRSTDEDLIHIISKLTVKRDLVNNYTCSFLVKGETQQTATFSIPAACKEGIPSLFRKLFRVLSADTGENFLSHLHAMCDKALLKRFELKSRSLHISSILPDKKETILLLGEPGSGKASVAQILSSCWAESTMTDPFNIRRLRLVFHVDCSRAKGDFFQVVKSNISHEKPLDVSEFRETLLGTTDCLLILDGYQEGNKDLDETLEWFLTERQTCRVLVTSHPGKCPALEKNTRTVFQLIQKPDESGS</sequence>
<dbReference type="GO" id="GO:0042130">
    <property type="term" value="P:negative regulation of T cell proliferation"/>
    <property type="evidence" value="ECO:0007669"/>
    <property type="project" value="TreeGrafter"/>
</dbReference>
<evidence type="ECO:0000313" key="13">
    <source>
        <dbReference type="Proteomes" id="UP000694700"/>
    </source>
</evidence>
<keyword evidence="7" id="KW-1015">Disulfide bond</keyword>
<dbReference type="GO" id="GO:0042102">
    <property type="term" value="P:positive regulation of T cell proliferation"/>
    <property type="evidence" value="ECO:0007669"/>
    <property type="project" value="TreeGrafter"/>
</dbReference>
<evidence type="ECO:0000256" key="9">
    <source>
        <dbReference type="ARBA" id="ARBA00023180"/>
    </source>
</evidence>
<evidence type="ECO:0000256" key="6">
    <source>
        <dbReference type="ARBA" id="ARBA00023136"/>
    </source>
</evidence>